<feature type="chain" id="PRO_5043897145" description="Peptidase C1A papain C-terminal domain-containing protein" evidence="3">
    <location>
        <begin position="19"/>
        <end position="300"/>
    </location>
</feature>
<gene>
    <name evidence="5" type="ORF">BSTOLATCC_MIC43149</name>
</gene>
<sequence length="300" mass="32369">MNFILLSSLFLLAISGPAFLPDDSSPVLTQADIEFINQSQNLWTASLSWAGQMTVSQAKSLANAQIKPREFPEAPERLYMKLKAPTSFDSRTQWPGCVHPILQQGKCLASWAFGPTQALSDRLCVASKGQINIALSPQYLIDCDTFDFGCRGGYPDQAWNFLKTNGASTLTCLPYTDVDGACPSTCASGQILQLYKTSTVNTYSGVTAIQNAISTNGPVESTMTVYQDFVGYTGGIYKHTSGGVVGGASVRIIGWNNQNGTNYWICANNWGTSWGISGYFWIAFGECGIDNQAIGGIPKV</sequence>
<keyword evidence="6" id="KW-1185">Reference proteome</keyword>
<dbReference type="GO" id="GO:0008234">
    <property type="term" value="F:cysteine-type peptidase activity"/>
    <property type="evidence" value="ECO:0007669"/>
    <property type="project" value="InterPro"/>
</dbReference>
<proteinExistence type="inferred from homology"/>
<dbReference type="SUPFAM" id="SSF54001">
    <property type="entry name" value="Cysteine proteinases"/>
    <property type="match status" value="1"/>
</dbReference>
<accession>A0AAU9JQ36</accession>
<name>A0AAU9JQ36_9CILI</name>
<feature type="domain" description="Peptidase C1A papain C-terminal" evidence="4">
    <location>
        <begin position="84"/>
        <end position="297"/>
    </location>
</feature>
<dbReference type="PANTHER" id="PTHR12411">
    <property type="entry name" value="CYSTEINE PROTEASE FAMILY C1-RELATED"/>
    <property type="match status" value="1"/>
</dbReference>
<protein>
    <recommendedName>
        <fullName evidence="4">Peptidase C1A papain C-terminal domain-containing protein</fullName>
    </recommendedName>
</protein>
<evidence type="ECO:0000256" key="1">
    <source>
        <dbReference type="ARBA" id="ARBA00008455"/>
    </source>
</evidence>
<comment type="similarity">
    <text evidence="1">Belongs to the peptidase C1 family.</text>
</comment>
<evidence type="ECO:0000259" key="4">
    <source>
        <dbReference type="SMART" id="SM00645"/>
    </source>
</evidence>
<dbReference type="CDD" id="cd02620">
    <property type="entry name" value="Peptidase_C1A_CathepsinB"/>
    <property type="match status" value="1"/>
</dbReference>
<dbReference type="GO" id="GO:0006508">
    <property type="term" value="P:proteolysis"/>
    <property type="evidence" value="ECO:0007669"/>
    <property type="project" value="InterPro"/>
</dbReference>
<dbReference type="InterPro" id="IPR000668">
    <property type="entry name" value="Peptidase_C1A_C"/>
</dbReference>
<keyword evidence="2" id="KW-0865">Zymogen</keyword>
<dbReference type="InterPro" id="IPR013128">
    <property type="entry name" value="Peptidase_C1A"/>
</dbReference>
<dbReference type="Proteomes" id="UP001162131">
    <property type="component" value="Unassembled WGS sequence"/>
</dbReference>
<dbReference type="Gene3D" id="3.90.70.10">
    <property type="entry name" value="Cysteine proteinases"/>
    <property type="match status" value="1"/>
</dbReference>
<evidence type="ECO:0000313" key="6">
    <source>
        <dbReference type="Proteomes" id="UP001162131"/>
    </source>
</evidence>
<reference evidence="5" key="1">
    <citation type="submission" date="2021-09" db="EMBL/GenBank/DDBJ databases">
        <authorList>
            <consortium name="AG Swart"/>
            <person name="Singh M."/>
            <person name="Singh A."/>
            <person name="Seah K."/>
            <person name="Emmerich C."/>
        </authorList>
    </citation>
    <scope>NUCLEOTIDE SEQUENCE</scope>
    <source>
        <strain evidence="5">ATCC30299</strain>
    </source>
</reference>
<dbReference type="SMART" id="SM00645">
    <property type="entry name" value="Pept_C1"/>
    <property type="match status" value="1"/>
</dbReference>
<evidence type="ECO:0000313" key="5">
    <source>
        <dbReference type="EMBL" id="CAG9327104.1"/>
    </source>
</evidence>
<keyword evidence="3" id="KW-0732">Signal</keyword>
<organism evidence="5 6">
    <name type="scientific">Blepharisma stoltei</name>
    <dbReference type="NCBI Taxonomy" id="1481888"/>
    <lineage>
        <taxon>Eukaryota</taxon>
        <taxon>Sar</taxon>
        <taxon>Alveolata</taxon>
        <taxon>Ciliophora</taxon>
        <taxon>Postciliodesmatophora</taxon>
        <taxon>Heterotrichea</taxon>
        <taxon>Heterotrichida</taxon>
        <taxon>Blepharismidae</taxon>
        <taxon>Blepharisma</taxon>
    </lineage>
</organism>
<feature type="signal peptide" evidence="3">
    <location>
        <begin position="1"/>
        <end position="18"/>
    </location>
</feature>
<dbReference type="AlphaFoldDB" id="A0AAU9JQ36"/>
<dbReference type="EMBL" id="CAJZBQ010000043">
    <property type="protein sequence ID" value="CAG9327104.1"/>
    <property type="molecule type" value="Genomic_DNA"/>
</dbReference>
<dbReference type="Pfam" id="PF00112">
    <property type="entry name" value="Peptidase_C1"/>
    <property type="match status" value="1"/>
</dbReference>
<evidence type="ECO:0000256" key="3">
    <source>
        <dbReference type="SAM" id="SignalP"/>
    </source>
</evidence>
<evidence type="ECO:0000256" key="2">
    <source>
        <dbReference type="ARBA" id="ARBA00023145"/>
    </source>
</evidence>
<dbReference type="InterPro" id="IPR038765">
    <property type="entry name" value="Papain-like_cys_pep_sf"/>
</dbReference>
<comment type="caution">
    <text evidence="5">The sequence shown here is derived from an EMBL/GenBank/DDBJ whole genome shotgun (WGS) entry which is preliminary data.</text>
</comment>